<dbReference type="Proteomes" id="UP000314982">
    <property type="component" value="Unassembled WGS sequence"/>
</dbReference>
<dbReference type="InterPro" id="IPR014882">
    <property type="entry name" value="CathepsinC_exc"/>
</dbReference>
<dbReference type="Gene3D" id="2.40.128.80">
    <property type="entry name" value="Cathepsin C, exclusion domain"/>
    <property type="match status" value="1"/>
</dbReference>
<evidence type="ECO:0000313" key="2">
    <source>
        <dbReference type="Ensembl" id="ENSHHUP00000083609.1"/>
    </source>
</evidence>
<keyword evidence="3" id="KW-1185">Reference proteome</keyword>
<organism evidence="2 3">
    <name type="scientific">Hucho hucho</name>
    <name type="common">huchen</name>
    <dbReference type="NCBI Taxonomy" id="62062"/>
    <lineage>
        <taxon>Eukaryota</taxon>
        <taxon>Metazoa</taxon>
        <taxon>Chordata</taxon>
        <taxon>Craniata</taxon>
        <taxon>Vertebrata</taxon>
        <taxon>Euteleostomi</taxon>
        <taxon>Actinopterygii</taxon>
        <taxon>Neopterygii</taxon>
        <taxon>Teleostei</taxon>
        <taxon>Protacanthopterygii</taxon>
        <taxon>Salmoniformes</taxon>
        <taxon>Salmonidae</taxon>
        <taxon>Salmoninae</taxon>
        <taxon>Hucho</taxon>
    </lineage>
</organism>
<dbReference type="Pfam" id="PF08773">
    <property type="entry name" value="CathepsinC_exc"/>
    <property type="match status" value="1"/>
</dbReference>
<reference evidence="2" key="3">
    <citation type="submission" date="2025-09" db="UniProtKB">
        <authorList>
            <consortium name="Ensembl"/>
        </authorList>
    </citation>
    <scope>IDENTIFICATION</scope>
</reference>
<reference evidence="2" key="2">
    <citation type="submission" date="2025-08" db="UniProtKB">
        <authorList>
            <consortium name="Ensembl"/>
        </authorList>
    </citation>
    <scope>IDENTIFICATION</scope>
</reference>
<dbReference type="STRING" id="62062.ENSHHUP00000083609"/>
<dbReference type="InterPro" id="IPR036496">
    <property type="entry name" value="CathepsinC_exc_dom_sf"/>
</dbReference>
<dbReference type="SUPFAM" id="SSF75001">
    <property type="entry name" value="Dipeptidyl peptidase I (cathepsin C), exclusion domain"/>
    <property type="match status" value="1"/>
</dbReference>
<dbReference type="AlphaFoldDB" id="A0A4W5RH10"/>
<accession>A0A4W5RH10</accession>
<reference evidence="3" key="1">
    <citation type="submission" date="2018-06" db="EMBL/GenBank/DDBJ databases">
        <title>Genome assembly of Danube salmon.</title>
        <authorList>
            <person name="Macqueen D.J."/>
            <person name="Gundappa M.K."/>
        </authorList>
    </citation>
    <scope>NUCLEOTIDE SEQUENCE [LARGE SCALE GENOMIC DNA]</scope>
</reference>
<evidence type="ECO:0000259" key="1">
    <source>
        <dbReference type="Pfam" id="PF08773"/>
    </source>
</evidence>
<proteinExistence type="predicted"/>
<evidence type="ECO:0000313" key="3">
    <source>
        <dbReference type="Proteomes" id="UP000314982"/>
    </source>
</evidence>
<dbReference type="Ensembl" id="ENSHHUT00000086240.1">
    <property type="protein sequence ID" value="ENSHHUP00000083609.1"/>
    <property type="gene ID" value="ENSHHUG00000048513.1"/>
</dbReference>
<dbReference type="GeneTree" id="ENSGT00940000155787"/>
<name>A0A4W5RH10_9TELE</name>
<protein>
    <recommendedName>
        <fullName evidence="1">Cathepsin C exclusion domain-containing protein</fullName>
    </recommendedName>
</protein>
<feature type="domain" description="Cathepsin C exclusion" evidence="1">
    <location>
        <begin position="7"/>
        <end position="99"/>
    </location>
</feature>
<sequence>MKGSRADTPANCTYEDLLGSWVFRVSKGGQDKGINCSLMGKRWRDTLTVDKSITVRLEKLSVAVDDLGNTRFFTRIYNQGFEVVLNDYKWFGFFKVGLNSRVTIFVKKIYISSTPAIKMTFNILCDVIGLHTTHTNAQ</sequence>